<proteinExistence type="inferred from homology"/>
<feature type="region of interest" description="Disordered" evidence="8">
    <location>
        <begin position="398"/>
        <end position="418"/>
    </location>
</feature>
<dbReference type="SMART" id="SM00861">
    <property type="entry name" value="Transket_pyr"/>
    <property type="match status" value="1"/>
</dbReference>
<evidence type="ECO:0000313" key="10">
    <source>
        <dbReference type="EMBL" id="MDF2096516.1"/>
    </source>
</evidence>
<comment type="cofactor">
    <cofactor evidence="1">
        <name>Mg(2+)</name>
        <dbReference type="ChEBI" id="CHEBI:18420"/>
    </cofactor>
</comment>
<comment type="cofactor">
    <cofactor evidence="2 7">
        <name>thiamine diphosphate</name>
        <dbReference type="ChEBI" id="CHEBI:58937"/>
    </cofactor>
</comment>
<dbReference type="InterPro" id="IPR004660">
    <property type="entry name" value="PDH_E1"/>
</dbReference>
<evidence type="ECO:0000256" key="6">
    <source>
        <dbReference type="ARBA" id="ARBA00051231"/>
    </source>
</evidence>
<keyword evidence="11" id="KW-1185">Reference proteome</keyword>
<evidence type="ECO:0000256" key="3">
    <source>
        <dbReference type="ARBA" id="ARBA00003157"/>
    </source>
</evidence>
<comment type="similarity">
    <text evidence="4">Belongs to the transketolase family.</text>
</comment>
<dbReference type="Gene3D" id="3.40.50.920">
    <property type="match status" value="1"/>
</dbReference>
<comment type="function">
    <text evidence="3 7">Component of the pyruvate dehydrogenase (PDH) complex, that catalyzes the overall conversion of pyruvate to acetyl-CoA and CO(2).</text>
</comment>
<dbReference type="PANTHER" id="PTHR43825">
    <property type="entry name" value="PYRUVATE DEHYDROGENASE E1 COMPONENT"/>
    <property type="match status" value="1"/>
</dbReference>
<dbReference type="InterPro" id="IPR009014">
    <property type="entry name" value="Transketo_C/PFOR_II"/>
</dbReference>
<dbReference type="RefSeq" id="WP_275823014.1">
    <property type="nucleotide sequence ID" value="NZ_JARHUD010000006.1"/>
</dbReference>
<comment type="caution">
    <text evidence="10">The sequence shown here is derived from an EMBL/GenBank/DDBJ whole genome shotgun (WGS) entry which is preliminary data.</text>
</comment>
<accession>A0ABT5YNH0</accession>
<dbReference type="Gene3D" id="3.40.50.970">
    <property type="match status" value="2"/>
</dbReference>
<evidence type="ECO:0000256" key="2">
    <source>
        <dbReference type="ARBA" id="ARBA00001964"/>
    </source>
</evidence>
<evidence type="ECO:0000256" key="4">
    <source>
        <dbReference type="ARBA" id="ARBA00007131"/>
    </source>
</evidence>
<reference evidence="10 11" key="1">
    <citation type="submission" date="2023-03" db="EMBL/GenBank/DDBJ databases">
        <title>Fodinicurvata sp. CAU 1616 isolated from sea sendiment.</title>
        <authorList>
            <person name="Kim W."/>
        </authorList>
    </citation>
    <scope>NUCLEOTIDE SEQUENCE [LARGE SCALE GENOMIC DNA]</scope>
    <source>
        <strain evidence="10 11">CAU 1616</strain>
    </source>
</reference>
<comment type="catalytic activity">
    <reaction evidence="6 7">
        <text>N(6)-[(R)-lipoyl]-L-lysyl-[protein] + pyruvate + H(+) = N(6)-[(R)-S(8)-acetyldihydrolipoyl]-L-lysyl-[protein] + CO2</text>
        <dbReference type="Rhea" id="RHEA:19189"/>
        <dbReference type="Rhea" id="RHEA-COMP:10474"/>
        <dbReference type="Rhea" id="RHEA-COMP:10478"/>
        <dbReference type="ChEBI" id="CHEBI:15361"/>
        <dbReference type="ChEBI" id="CHEBI:15378"/>
        <dbReference type="ChEBI" id="CHEBI:16526"/>
        <dbReference type="ChEBI" id="CHEBI:83099"/>
        <dbReference type="ChEBI" id="CHEBI:83111"/>
        <dbReference type="EC" id="1.2.4.1"/>
    </reaction>
</comment>
<protein>
    <recommendedName>
        <fullName evidence="5 7">Pyruvate dehydrogenase E1 component</fullName>
        <ecNumber evidence="7">1.2.4.1</ecNumber>
    </recommendedName>
</protein>
<dbReference type="InterPro" id="IPR051157">
    <property type="entry name" value="PDH/Transketolase"/>
</dbReference>
<keyword evidence="7" id="KW-0786">Thiamine pyrophosphate</keyword>
<dbReference type="InterPro" id="IPR041621">
    <property type="entry name" value="PDH_E1_M"/>
</dbReference>
<dbReference type="Pfam" id="PF00456">
    <property type="entry name" value="Transketolase_N"/>
    <property type="match status" value="1"/>
</dbReference>
<dbReference type="SUPFAM" id="SSF52518">
    <property type="entry name" value="Thiamin diphosphate-binding fold (THDP-binding)"/>
    <property type="match status" value="2"/>
</dbReference>
<gene>
    <name evidence="10" type="ORF">P2G67_11060</name>
</gene>
<dbReference type="EMBL" id="JARHUD010000006">
    <property type="protein sequence ID" value="MDF2096516.1"/>
    <property type="molecule type" value="Genomic_DNA"/>
</dbReference>
<evidence type="ECO:0000259" key="9">
    <source>
        <dbReference type="SMART" id="SM00861"/>
    </source>
</evidence>
<keyword evidence="7" id="KW-0670">Pyruvate</keyword>
<dbReference type="Pfam" id="PF17831">
    <property type="entry name" value="PDH_E1_M"/>
    <property type="match status" value="1"/>
</dbReference>
<keyword evidence="7" id="KW-0560">Oxidoreductase</keyword>
<dbReference type="InterPro" id="IPR029061">
    <property type="entry name" value="THDP-binding"/>
</dbReference>
<dbReference type="Proteomes" id="UP001215503">
    <property type="component" value="Unassembled WGS sequence"/>
</dbReference>
<dbReference type="InterPro" id="IPR005475">
    <property type="entry name" value="Transketolase-like_Pyr-bd"/>
</dbReference>
<dbReference type="PANTHER" id="PTHR43825:SF4">
    <property type="entry name" value="PYRUVATE DEHYDROGENASE E1 COMPONENT"/>
    <property type="match status" value="1"/>
</dbReference>
<evidence type="ECO:0000256" key="1">
    <source>
        <dbReference type="ARBA" id="ARBA00001946"/>
    </source>
</evidence>
<name>A0ABT5YNH0_9PROT</name>
<organism evidence="10 11">
    <name type="scientific">Aquibaculum arenosum</name>
    <dbReference type="NCBI Taxonomy" id="3032591"/>
    <lineage>
        <taxon>Bacteria</taxon>
        <taxon>Pseudomonadati</taxon>
        <taxon>Pseudomonadota</taxon>
        <taxon>Alphaproteobacteria</taxon>
        <taxon>Rhodospirillales</taxon>
        <taxon>Rhodovibrionaceae</taxon>
        <taxon>Aquibaculum</taxon>
    </lineage>
</organism>
<evidence type="ECO:0000256" key="7">
    <source>
        <dbReference type="PIRNR" id="PIRNR000156"/>
    </source>
</evidence>
<dbReference type="SUPFAM" id="SSF52922">
    <property type="entry name" value="TK C-terminal domain-like"/>
    <property type="match status" value="1"/>
</dbReference>
<dbReference type="EC" id="1.2.4.1" evidence="7"/>
<feature type="domain" description="Transketolase-like pyrimidine-binding" evidence="9">
    <location>
        <begin position="419"/>
        <end position="620"/>
    </location>
</feature>
<dbReference type="PIRSF" id="PIRSF000156">
    <property type="entry name" value="Pyruvate_dh_E1"/>
    <property type="match status" value="1"/>
</dbReference>
<evidence type="ECO:0000313" key="11">
    <source>
        <dbReference type="Proteomes" id="UP001215503"/>
    </source>
</evidence>
<sequence length="807" mass="88478">MSTALSAVDQPARKEELEVLGELERKVLWLSTWTIHQANHLRNSRDGLKVGGHQASSASMSAMMTALYFNVLRPEDRVAVKPHASPVFHAIQYLLGNQDVEALRDFRAFGGAQSYPSRTKDKDDVDFSTGSVGLGVAMTSFASLTQDYLDMKGLLPKGQEPGRMVALVGDAELDEGNVYEALLEGWKHDVRNVWWVIDYNRQSLDSVVTDRLFGQIDKLFDTMGWRVVTLKYGKLLHEAFKRPDGDALRQWIDDCPNSLYSALVFTGAAGWRKHLLADLGDLPGIRALLDELDDAALEALMTNLAGHDLEAVLEAFHSIEDDKPTCFICYTVKGFRLPFAGHKDNHAGLMNPEQMAEFQRRQGVPEGREWEPFSGLSLPEEKLRGFLDQVPFNARGQRRYPGDYVPVPESLPKPEGHRMSTQEAFGRILGEIAREDSPLAERIVTTSPDVTVSTNLGAWVNRRGIFDRHPREDVFKAEKVVSAQRWAMSPQGQHVELGIAENNLFLALAALGLSHSLFGTRLLPIGTLYDPFIQRGLDALNYACYQEARFIVVGTPSGISLAPEGGAHQSVGTPLIGMSQDGLAAFEPAFADELAAILGWSFDYLQRGPDHPGHDALPGTQWLRDEKGGSVYLRLSTRPLEQPERDIDATLREQIITGGYWLKPPAEGAELAIVYSGAVAPEALAAWEAIAEEVPGAGLLAVTSADRLNAEWTAAARARQAGRPDAACHADRLLAPLAPDAGLVTVLDGHPATLGWLGSVRGHRVQSLGVEHFGQSGDLLDLYREYGLDRDAILDACAAALVQRLRG</sequence>
<dbReference type="InterPro" id="IPR005474">
    <property type="entry name" value="Transketolase_N"/>
</dbReference>
<evidence type="ECO:0000256" key="5">
    <source>
        <dbReference type="ARBA" id="ARBA00017172"/>
    </source>
</evidence>
<evidence type="ECO:0000256" key="8">
    <source>
        <dbReference type="SAM" id="MobiDB-lite"/>
    </source>
</evidence>